<dbReference type="EMBL" id="JAVHNR010000001">
    <property type="protein sequence ID" value="KAK6356464.1"/>
    <property type="molecule type" value="Genomic_DNA"/>
</dbReference>
<reference evidence="1 2" key="1">
    <citation type="submission" date="2019-10" db="EMBL/GenBank/DDBJ databases">
        <authorList>
            <person name="Palmer J.M."/>
        </authorList>
    </citation>
    <scope>NUCLEOTIDE SEQUENCE [LARGE SCALE GENOMIC DNA]</scope>
    <source>
        <strain evidence="1 2">TWF718</strain>
    </source>
</reference>
<evidence type="ECO:0000313" key="2">
    <source>
        <dbReference type="Proteomes" id="UP001313282"/>
    </source>
</evidence>
<keyword evidence="2" id="KW-1185">Reference proteome</keyword>
<name>A0AAN8NGG4_9PEZI</name>
<comment type="caution">
    <text evidence="1">The sequence shown here is derived from an EMBL/GenBank/DDBJ whole genome shotgun (WGS) entry which is preliminary data.</text>
</comment>
<dbReference type="AlphaFoldDB" id="A0AAN8NGG4"/>
<dbReference type="Proteomes" id="UP001313282">
    <property type="component" value="Unassembled WGS sequence"/>
</dbReference>
<proteinExistence type="predicted"/>
<sequence length="151" mass="16789">MGYTHYWNGQISSETSQALLKDTAHLLSTYHAHPPTTSSSPICGRLGTGDPTLTSTVICLNGDESEGQAHEPFELDISGAHIRFRFCKTARKHYDDVVCAVLLRCLYYNPHPAFEVSSDGSWEEWNGGRELYFKAFGVEAVMPETMTPSWG</sequence>
<organism evidence="1 2">
    <name type="scientific">Orbilia javanica</name>
    <dbReference type="NCBI Taxonomy" id="47235"/>
    <lineage>
        <taxon>Eukaryota</taxon>
        <taxon>Fungi</taxon>
        <taxon>Dikarya</taxon>
        <taxon>Ascomycota</taxon>
        <taxon>Pezizomycotina</taxon>
        <taxon>Orbiliomycetes</taxon>
        <taxon>Orbiliales</taxon>
        <taxon>Orbiliaceae</taxon>
        <taxon>Orbilia</taxon>
    </lineage>
</organism>
<accession>A0AAN8NGG4</accession>
<evidence type="ECO:0000313" key="1">
    <source>
        <dbReference type="EMBL" id="KAK6356464.1"/>
    </source>
</evidence>
<gene>
    <name evidence="1" type="ORF">TWF718_000823</name>
</gene>
<protein>
    <submittedName>
        <fullName evidence="1">Uncharacterized protein</fullName>
    </submittedName>
</protein>